<dbReference type="InterPro" id="IPR005467">
    <property type="entry name" value="His_kinase_dom"/>
</dbReference>
<evidence type="ECO:0000313" key="3">
    <source>
        <dbReference type="Proteomes" id="UP001596445"/>
    </source>
</evidence>
<dbReference type="EMBL" id="JBHSZI010000001">
    <property type="protein sequence ID" value="MFC7056918.1"/>
    <property type="molecule type" value="Genomic_DNA"/>
</dbReference>
<keyword evidence="2" id="KW-0067">ATP-binding</keyword>
<keyword evidence="3" id="KW-1185">Reference proteome</keyword>
<feature type="domain" description="Histidine kinase" evidence="1">
    <location>
        <begin position="1"/>
        <end position="61"/>
    </location>
</feature>
<dbReference type="Pfam" id="PF02518">
    <property type="entry name" value="HATPase_c"/>
    <property type="match status" value="1"/>
</dbReference>
<gene>
    <name evidence="2" type="ORF">ACFQQG_00410</name>
</gene>
<dbReference type="PROSITE" id="PS50109">
    <property type="entry name" value="HIS_KIN"/>
    <property type="match status" value="1"/>
</dbReference>
<evidence type="ECO:0000313" key="2">
    <source>
        <dbReference type="EMBL" id="MFC7056918.1"/>
    </source>
</evidence>
<dbReference type="InterPro" id="IPR036890">
    <property type="entry name" value="HATPase_C_sf"/>
</dbReference>
<dbReference type="RefSeq" id="WP_382183618.1">
    <property type="nucleotide sequence ID" value="NZ_JBHSZI010000001.1"/>
</dbReference>
<organism evidence="2 3">
    <name type="scientific">Halovenus salina</name>
    <dbReference type="NCBI Taxonomy" id="1510225"/>
    <lineage>
        <taxon>Archaea</taxon>
        <taxon>Methanobacteriati</taxon>
        <taxon>Methanobacteriota</taxon>
        <taxon>Stenosarchaea group</taxon>
        <taxon>Halobacteria</taxon>
        <taxon>Halobacteriales</taxon>
        <taxon>Haloarculaceae</taxon>
        <taxon>Halovenus</taxon>
    </lineage>
</organism>
<dbReference type="PRINTS" id="PR00344">
    <property type="entry name" value="BCTRLSENSOR"/>
</dbReference>
<accession>A0ABD5W109</accession>
<evidence type="ECO:0000259" key="1">
    <source>
        <dbReference type="PROSITE" id="PS50109"/>
    </source>
</evidence>
<keyword evidence="2" id="KW-0547">Nucleotide-binding</keyword>
<reference evidence="2 3" key="1">
    <citation type="journal article" date="2019" name="Int. J. Syst. Evol. Microbiol.">
        <title>The Global Catalogue of Microorganisms (GCM) 10K type strain sequencing project: providing services to taxonomists for standard genome sequencing and annotation.</title>
        <authorList>
            <consortium name="The Broad Institute Genomics Platform"/>
            <consortium name="The Broad Institute Genome Sequencing Center for Infectious Disease"/>
            <person name="Wu L."/>
            <person name="Ma J."/>
        </authorList>
    </citation>
    <scope>NUCLEOTIDE SEQUENCE [LARGE SCALE GENOMIC DNA]</scope>
    <source>
        <strain evidence="2 3">JCM 30072</strain>
    </source>
</reference>
<dbReference type="InterPro" id="IPR003594">
    <property type="entry name" value="HATPase_dom"/>
</dbReference>
<dbReference type="Proteomes" id="UP001596445">
    <property type="component" value="Unassembled WGS sequence"/>
</dbReference>
<dbReference type="Gene3D" id="3.30.565.10">
    <property type="entry name" value="Histidine kinase-like ATPase, C-terminal domain"/>
    <property type="match status" value="1"/>
</dbReference>
<sequence>MTVRARADGFSVTDDGPGLPADIAGSLFDGNFDADGLGLGLLIVERVVSGHGWDGQVDVENGTQFTFTGVGNAANTVQQSPVTTPANGDS</sequence>
<dbReference type="SUPFAM" id="SSF55874">
    <property type="entry name" value="ATPase domain of HSP90 chaperone/DNA topoisomerase II/histidine kinase"/>
    <property type="match status" value="1"/>
</dbReference>
<comment type="caution">
    <text evidence="2">The sequence shown here is derived from an EMBL/GenBank/DDBJ whole genome shotgun (WGS) entry which is preliminary data.</text>
</comment>
<protein>
    <submittedName>
        <fullName evidence="2">ATP-binding protein</fullName>
    </submittedName>
</protein>
<dbReference type="GO" id="GO:0005524">
    <property type="term" value="F:ATP binding"/>
    <property type="evidence" value="ECO:0007669"/>
    <property type="project" value="UniProtKB-KW"/>
</dbReference>
<proteinExistence type="predicted"/>
<name>A0ABD5W109_9EURY</name>
<dbReference type="InterPro" id="IPR004358">
    <property type="entry name" value="Sig_transdc_His_kin-like_C"/>
</dbReference>
<dbReference type="AlphaFoldDB" id="A0ABD5W109"/>